<dbReference type="SMART" id="SM00419">
    <property type="entry name" value="HTH_CRP"/>
    <property type="match status" value="1"/>
</dbReference>
<dbReference type="Gene3D" id="2.60.120.10">
    <property type="entry name" value="Jelly Rolls"/>
    <property type="match status" value="1"/>
</dbReference>
<evidence type="ECO:0000313" key="2">
    <source>
        <dbReference type="EMBL" id="MPN26117.1"/>
    </source>
</evidence>
<dbReference type="EMBL" id="VSSQ01075540">
    <property type="protein sequence ID" value="MPN26117.1"/>
    <property type="molecule type" value="Genomic_DNA"/>
</dbReference>
<dbReference type="Pfam" id="PF13545">
    <property type="entry name" value="HTH_Crp_2"/>
    <property type="match status" value="1"/>
</dbReference>
<dbReference type="PROSITE" id="PS51063">
    <property type="entry name" value="HTH_CRP_2"/>
    <property type="match status" value="1"/>
</dbReference>
<dbReference type="GO" id="GO:0006355">
    <property type="term" value="P:regulation of DNA-templated transcription"/>
    <property type="evidence" value="ECO:0007669"/>
    <property type="project" value="InterPro"/>
</dbReference>
<dbReference type="GO" id="GO:0003677">
    <property type="term" value="F:DNA binding"/>
    <property type="evidence" value="ECO:0007669"/>
    <property type="project" value="InterPro"/>
</dbReference>
<dbReference type="InterPro" id="IPR012318">
    <property type="entry name" value="HTH_CRP"/>
</dbReference>
<evidence type="ECO:0000259" key="1">
    <source>
        <dbReference type="PROSITE" id="PS51063"/>
    </source>
</evidence>
<reference evidence="2" key="1">
    <citation type="submission" date="2019-08" db="EMBL/GenBank/DDBJ databases">
        <authorList>
            <person name="Kucharzyk K."/>
            <person name="Murdoch R.W."/>
            <person name="Higgins S."/>
            <person name="Loffler F."/>
        </authorList>
    </citation>
    <scope>NUCLEOTIDE SEQUENCE</scope>
</reference>
<name>A0A645GGQ4_9ZZZZ</name>
<feature type="domain" description="HTH crp-type" evidence="1">
    <location>
        <begin position="68"/>
        <end position="136"/>
    </location>
</feature>
<gene>
    <name evidence="2" type="ORF">SDC9_173541</name>
</gene>
<dbReference type="InterPro" id="IPR014710">
    <property type="entry name" value="RmlC-like_jellyroll"/>
</dbReference>
<dbReference type="InterPro" id="IPR036390">
    <property type="entry name" value="WH_DNA-bd_sf"/>
</dbReference>
<organism evidence="2">
    <name type="scientific">bioreactor metagenome</name>
    <dbReference type="NCBI Taxonomy" id="1076179"/>
    <lineage>
        <taxon>unclassified sequences</taxon>
        <taxon>metagenomes</taxon>
        <taxon>ecological metagenomes</taxon>
    </lineage>
</organism>
<dbReference type="SUPFAM" id="SSF46785">
    <property type="entry name" value="Winged helix' DNA-binding domain"/>
    <property type="match status" value="1"/>
</dbReference>
<sequence>MALTPSKISALSIQALEDSVLYIFPFGGIETFDWMTISQKDRMINNMLMYLANENVRKQHKIEVTSQHSLRGRVLSYLYFMAGRHESTTFFIPYSREQLANYLCVNRSTLSHELSSMRSEGLIDFKKNRFTILTNRLPT</sequence>
<protein>
    <recommendedName>
        <fullName evidence="1">HTH crp-type domain-containing protein</fullName>
    </recommendedName>
</protein>
<accession>A0A645GGQ4</accession>
<proteinExistence type="predicted"/>
<dbReference type="AlphaFoldDB" id="A0A645GGQ4"/>
<comment type="caution">
    <text evidence="2">The sequence shown here is derived from an EMBL/GenBank/DDBJ whole genome shotgun (WGS) entry which is preliminary data.</text>
</comment>